<keyword evidence="3" id="KW-1185">Reference proteome</keyword>
<feature type="domain" description="Retrotransposon Copia-like N-terminal" evidence="1">
    <location>
        <begin position="26"/>
        <end position="73"/>
    </location>
</feature>
<reference evidence="2 3" key="1">
    <citation type="journal article" date="2023" name="BMC Biotechnol.">
        <title>Vitis rotundifolia cv Carlos genome sequencing.</title>
        <authorList>
            <person name="Huff M."/>
            <person name="Hulse-Kemp A."/>
            <person name="Scheffler B."/>
            <person name="Youngblood R."/>
            <person name="Simpson S."/>
            <person name="Babiker E."/>
            <person name="Staton M."/>
        </authorList>
    </citation>
    <scope>NUCLEOTIDE SEQUENCE [LARGE SCALE GENOMIC DNA]</scope>
    <source>
        <tissue evidence="2">Leaf</tissue>
    </source>
</reference>
<dbReference type="InterPro" id="IPR029472">
    <property type="entry name" value="Copia-like_N"/>
</dbReference>
<name>A0AA39A7W5_VITRO</name>
<dbReference type="AlphaFoldDB" id="A0AA39A7W5"/>
<proteinExistence type="predicted"/>
<dbReference type="Proteomes" id="UP001168098">
    <property type="component" value="Unassembled WGS sequence"/>
</dbReference>
<gene>
    <name evidence="2" type="ORF">PVL29_006756</name>
</gene>
<dbReference type="EMBL" id="JARBHA010000005">
    <property type="protein sequence ID" value="KAJ9701533.1"/>
    <property type="molecule type" value="Genomic_DNA"/>
</dbReference>
<evidence type="ECO:0000313" key="3">
    <source>
        <dbReference type="Proteomes" id="UP001168098"/>
    </source>
</evidence>
<sequence length="135" mass="15131">MARGGSNDNCVMVSTAEDSGSPYFLHSGDHPGLFLVSHQLTGSNYNTWNRAMIMALTAKNKLGFVDGSLPRPPTIDLLFAVWNRCNSMVTSWILNVVSRDIADSPLCLRVRFRVEGHTNPKLHYNEIKYLTTFIE</sequence>
<organism evidence="2 3">
    <name type="scientific">Vitis rotundifolia</name>
    <name type="common">Muscadine grape</name>
    <dbReference type="NCBI Taxonomy" id="103349"/>
    <lineage>
        <taxon>Eukaryota</taxon>
        <taxon>Viridiplantae</taxon>
        <taxon>Streptophyta</taxon>
        <taxon>Embryophyta</taxon>
        <taxon>Tracheophyta</taxon>
        <taxon>Spermatophyta</taxon>
        <taxon>Magnoliopsida</taxon>
        <taxon>eudicotyledons</taxon>
        <taxon>Gunneridae</taxon>
        <taxon>Pentapetalae</taxon>
        <taxon>rosids</taxon>
        <taxon>Vitales</taxon>
        <taxon>Vitaceae</taxon>
        <taxon>Viteae</taxon>
        <taxon>Vitis</taxon>
    </lineage>
</organism>
<evidence type="ECO:0000259" key="1">
    <source>
        <dbReference type="Pfam" id="PF14244"/>
    </source>
</evidence>
<protein>
    <recommendedName>
        <fullName evidence="1">Retrotransposon Copia-like N-terminal domain-containing protein</fullName>
    </recommendedName>
</protein>
<dbReference type="PANTHER" id="PTHR37610">
    <property type="entry name" value="CCHC-TYPE DOMAIN-CONTAINING PROTEIN"/>
    <property type="match status" value="1"/>
</dbReference>
<comment type="caution">
    <text evidence="2">The sequence shown here is derived from an EMBL/GenBank/DDBJ whole genome shotgun (WGS) entry which is preliminary data.</text>
</comment>
<accession>A0AA39A7W5</accession>
<dbReference type="Pfam" id="PF14244">
    <property type="entry name" value="Retrotran_gag_3"/>
    <property type="match status" value="1"/>
</dbReference>
<dbReference type="PANTHER" id="PTHR37610:SF97">
    <property type="entry name" value="RETROTRANSPOSON GAG DOMAIN-CONTAINING PROTEIN"/>
    <property type="match status" value="1"/>
</dbReference>
<evidence type="ECO:0000313" key="2">
    <source>
        <dbReference type="EMBL" id="KAJ9701533.1"/>
    </source>
</evidence>